<dbReference type="PRINTS" id="PR00080">
    <property type="entry name" value="SDRFAMILY"/>
</dbReference>
<dbReference type="PRINTS" id="PR00081">
    <property type="entry name" value="GDHRDH"/>
</dbReference>
<dbReference type="PANTHER" id="PTHR42901">
    <property type="entry name" value="ALCOHOL DEHYDROGENASE"/>
    <property type="match status" value="1"/>
</dbReference>
<comment type="similarity">
    <text evidence="1">Belongs to the short-chain dehydrogenases/reductases (SDR) family.</text>
</comment>
<dbReference type="KEGG" id="slb:AWJ20_2229"/>
<dbReference type="SUPFAM" id="SSF51735">
    <property type="entry name" value="NAD(P)-binding Rossmann-fold domains"/>
    <property type="match status" value="1"/>
</dbReference>
<protein>
    <submittedName>
        <fullName evidence="4">Oxidoreductase</fullName>
    </submittedName>
</protein>
<dbReference type="GeneID" id="30034117"/>
<dbReference type="EMBL" id="CP014503">
    <property type="protein sequence ID" value="ANB14624.1"/>
    <property type="molecule type" value="Genomic_DNA"/>
</dbReference>
<reference evidence="4 5" key="1">
    <citation type="submission" date="2016-02" db="EMBL/GenBank/DDBJ databases">
        <title>Complete genome sequence and transcriptome regulation of the pentose utilising yeast Sugiyamaella lignohabitans.</title>
        <authorList>
            <person name="Bellasio M."/>
            <person name="Peymann A."/>
            <person name="Valli M."/>
            <person name="Sipitzky M."/>
            <person name="Graf A."/>
            <person name="Sauer M."/>
            <person name="Marx H."/>
            <person name="Mattanovich D."/>
        </authorList>
    </citation>
    <scope>NUCLEOTIDE SEQUENCE [LARGE SCALE GENOMIC DNA]</scope>
    <source>
        <strain evidence="4 5">CBS 10342</strain>
    </source>
</reference>
<dbReference type="OrthoDB" id="6251714at2759"/>
<evidence type="ECO:0000256" key="2">
    <source>
        <dbReference type="ARBA" id="ARBA00022857"/>
    </source>
</evidence>
<evidence type="ECO:0000256" key="3">
    <source>
        <dbReference type="ARBA" id="ARBA00023002"/>
    </source>
</evidence>
<name>A0A167EYZ1_9ASCO</name>
<sequence>MVHGNDKVGDIAPEDIDIMYHTNVLGLITLTQQFIPKFRAQGHGDVINIGSIAGRDPYPGGAIYCSTKAALRSFTETLRKETIDTRIRVIEIQPGAVETEFSSKLRN</sequence>
<dbReference type="Pfam" id="PF00106">
    <property type="entry name" value="adh_short"/>
    <property type="match status" value="1"/>
</dbReference>
<organism evidence="4 5">
    <name type="scientific">Sugiyamaella lignohabitans</name>
    <dbReference type="NCBI Taxonomy" id="796027"/>
    <lineage>
        <taxon>Eukaryota</taxon>
        <taxon>Fungi</taxon>
        <taxon>Dikarya</taxon>
        <taxon>Ascomycota</taxon>
        <taxon>Saccharomycotina</taxon>
        <taxon>Dipodascomycetes</taxon>
        <taxon>Dipodascales</taxon>
        <taxon>Trichomonascaceae</taxon>
        <taxon>Sugiyamaella</taxon>
    </lineage>
</organism>
<accession>A0A167EYZ1</accession>
<dbReference type="AlphaFoldDB" id="A0A167EYZ1"/>
<dbReference type="PANTHER" id="PTHR42901:SF1">
    <property type="entry name" value="ALCOHOL DEHYDROGENASE"/>
    <property type="match status" value="1"/>
</dbReference>
<gene>
    <name evidence="4" type="ORF">AWJ20_2229</name>
</gene>
<dbReference type="GO" id="GO:0016491">
    <property type="term" value="F:oxidoreductase activity"/>
    <property type="evidence" value="ECO:0007669"/>
    <property type="project" value="UniProtKB-KW"/>
</dbReference>
<proteinExistence type="inferred from homology"/>
<evidence type="ECO:0000313" key="5">
    <source>
        <dbReference type="Proteomes" id="UP000189580"/>
    </source>
</evidence>
<dbReference type="InterPro" id="IPR036291">
    <property type="entry name" value="NAD(P)-bd_dom_sf"/>
</dbReference>
<evidence type="ECO:0000256" key="1">
    <source>
        <dbReference type="ARBA" id="ARBA00006484"/>
    </source>
</evidence>
<dbReference type="InterPro" id="IPR002347">
    <property type="entry name" value="SDR_fam"/>
</dbReference>
<dbReference type="PROSITE" id="PS00061">
    <property type="entry name" value="ADH_SHORT"/>
    <property type="match status" value="1"/>
</dbReference>
<evidence type="ECO:0000313" key="4">
    <source>
        <dbReference type="EMBL" id="ANB14624.1"/>
    </source>
</evidence>
<keyword evidence="3" id="KW-0560">Oxidoreductase</keyword>
<keyword evidence="5" id="KW-1185">Reference proteome</keyword>
<dbReference type="Gene3D" id="3.40.50.720">
    <property type="entry name" value="NAD(P)-binding Rossmann-like Domain"/>
    <property type="match status" value="1"/>
</dbReference>
<dbReference type="Proteomes" id="UP000189580">
    <property type="component" value="Chromosome b"/>
</dbReference>
<dbReference type="RefSeq" id="XP_018737101.1">
    <property type="nucleotide sequence ID" value="XM_018879159.1"/>
</dbReference>
<keyword evidence="2" id="KW-0521">NADP</keyword>
<dbReference type="InterPro" id="IPR020904">
    <property type="entry name" value="Sc_DH/Rdtase_CS"/>
</dbReference>